<feature type="compositionally biased region" description="Basic and acidic residues" evidence="1">
    <location>
        <begin position="41"/>
        <end position="52"/>
    </location>
</feature>
<evidence type="ECO:0000256" key="1">
    <source>
        <dbReference type="SAM" id="MobiDB-lite"/>
    </source>
</evidence>
<evidence type="ECO:0000313" key="3">
    <source>
        <dbReference type="Proteomes" id="UP001151760"/>
    </source>
</evidence>
<organism evidence="2 3">
    <name type="scientific">Tanacetum coccineum</name>
    <dbReference type="NCBI Taxonomy" id="301880"/>
    <lineage>
        <taxon>Eukaryota</taxon>
        <taxon>Viridiplantae</taxon>
        <taxon>Streptophyta</taxon>
        <taxon>Embryophyta</taxon>
        <taxon>Tracheophyta</taxon>
        <taxon>Spermatophyta</taxon>
        <taxon>Magnoliopsida</taxon>
        <taxon>eudicotyledons</taxon>
        <taxon>Gunneridae</taxon>
        <taxon>Pentapetalae</taxon>
        <taxon>asterids</taxon>
        <taxon>campanulids</taxon>
        <taxon>Asterales</taxon>
        <taxon>Asteraceae</taxon>
        <taxon>Asteroideae</taxon>
        <taxon>Anthemideae</taxon>
        <taxon>Anthemidinae</taxon>
        <taxon>Tanacetum</taxon>
    </lineage>
</organism>
<keyword evidence="3" id="KW-1185">Reference proteome</keyword>
<gene>
    <name evidence="2" type="ORF">Tco_1056951</name>
</gene>
<protein>
    <recommendedName>
        <fullName evidence="4">Reverse transcriptase domain-containing protein</fullName>
    </recommendedName>
</protein>
<proteinExistence type="predicted"/>
<accession>A0ABQ5H4S0</accession>
<dbReference type="EMBL" id="BQNB010019183">
    <property type="protein sequence ID" value="GJT82609.1"/>
    <property type="molecule type" value="Genomic_DNA"/>
</dbReference>
<sequence length="249" mass="27235">MGTPTQGAVMRISIMPPRMRTQSIGRPAAESLGGGTGERVGSGERGRRPRECNDERIDELNGQGNDLEPLTRHVGSGCSYKEFLACNPKEYDGKGGAVVLTRWIEKMEFVHDIVLLGLKRLHGFLEVTTAQVLVPQTVQENGTSVTKMSIPVTAEGEANKKNDVKARGFATTWHFPNDINFIQSLWWMNKPEVETMSIDDLYKNYKIVGQKVKKFVGTSSGAQNLAFMTALSTSSTNDANTASPQVVAS</sequence>
<evidence type="ECO:0008006" key="4">
    <source>
        <dbReference type="Google" id="ProtNLM"/>
    </source>
</evidence>
<name>A0ABQ5H4S0_9ASTR</name>
<reference evidence="2" key="2">
    <citation type="submission" date="2022-01" db="EMBL/GenBank/DDBJ databases">
        <authorList>
            <person name="Yamashiro T."/>
            <person name="Shiraishi A."/>
            <person name="Satake H."/>
            <person name="Nakayama K."/>
        </authorList>
    </citation>
    <scope>NUCLEOTIDE SEQUENCE</scope>
</reference>
<dbReference type="Proteomes" id="UP001151760">
    <property type="component" value="Unassembled WGS sequence"/>
</dbReference>
<evidence type="ECO:0000313" key="2">
    <source>
        <dbReference type="EMBL" id="GJT82609.1"/>
    </source>
</evidence>
<comment type="caution">
    <text evidence="2">The sequence shown here is derived from an EMBL/GenBank/DDBJ whole genome shotgun (WGS) entry which is preliminary data.</text>
</comment>
<feature type="region of interest" description="Disordered" evidence="1">
    <location>
        <begin position="24"/>
        <end position="52"/>
    </location>
</feature>
<reference evidence="2" key="1">
    <citation type="journal article" date="2022" name="Int. J. Mol. Sci.">
        <title>Draft Genome of Tanacetum Coccineum: Genomic Comparison of Closely Related Tanacetum-Family Plants.</title>
        <authorList>
            <person name="Yamashiro T."/>
            <person name="Shiraishi A."/>
            <person name="Nakayama K."/>
            <person name="Satake H."/>
        </authorList>
    </citation>
    <scope>NUCLEOTIDE SEQUENCE</scope>
</reference>